<protein>
    <submittedName>
        <fullName evidence="2">Uncharacterized protein</fullName>
    </submittedName>
</protein>
<dbReference type="AlphaFoldDB" id="A0A8H2XJI5"/>
<evidence type="ECO:0000313" key="2">
    <source>
        <dbReference type="EMBL" id="CAE6428243.1"/>
    </source>
</evidence>
<reference evidence="2" key="1">
    <citation type="submission" date="2021-01" db="EMBL/GenBank/DDBJ databases">
        <authorList>
            <person name="Kaushik A."/>
        </authorList>
    </citation>
    <scope>NUCLEOTIDE SEQUENCE</scope>
    <source>
        <strain evidence="2">AG6-10EEA</strain>
    </source>
</reference>
<feature type="compositionally biased region" description="Pro residues" evidence="1">
    <location>
        <begin position="56"/>
        <end position="65"/>
    </location>
</feature>
<feature type="compositionally biased region" description="Basic residues" evidence="1">
    <location>
        <begin position="9"/>
        <end position="20"/>
    </location>
</feature>
<proteinExistence type="predicted"/>
<feature type="region of interest" description="Disordered" evidence="1">
    <location>
        <begin position="1"/>
        <end position="158"/>
    </location>
</feature>
<feature type="compositionally biased region" description="Low complexity" evidence="1">
    <location>
        <begin position="30"/>
        <end position="54"/>
    </location>
</feature>
<dbReference type="Proteomes" id="UP000663853">
    <property type="component" value="Unassembled WGS sequence"/>
</dbReference>
<organism evidence="2 3">
    <name type="scientific">Rhizoctonia solani</name>
    <dbReference type="NCBI Taxonomy" id="456999"/>
    <lineage>
        <taxon>Eukaryota</taxon>
        <taxon>Fungi</taxon>
        <taxon>Dikarya</taxon>
        <taxon>Basidiomycota</taxon>
        <taxon>Agaricomycotina</taxon>
        <taxon>Agaricomycetes</taxon>
        <taxon>Cantharellales</taxon>
        <taxon>Ceratobasidiaceae</taxon>
        <taxon>Rhizoctonia</taxon>
    </lineage>
</organism>
<sequence>MPPREGIKQRFKQVKGKFKAVFKPGDGSDTGTTRSNTPSNTSPHTDSLVVEAGVGPPGPNVPGTPAPAQVLTSPPVIPPVEDVTDDINNLEQPPQPTNLSGKHHPNVSELPDASEISAQAASTKIAVSAEPVPSPLPQSSKRTTTDIPSNHTGLSTSKSVRQAVSEQTQQEILGEALAGNGLKTLAAGIAQSATGALKFGPLQSISDLLQGFADMYMLEGTVKKGYEALRQWLKALLKVLDEDTNAVTSPAMKSKIQEAHDFIWKELDSIGIKQNGTRHGRFIVANEEEDRFLACYRRIQEHVAGLSLEISFLTSASIYKIEEEQTRNHLSAILRMNNIEEEQSKNHLSTSLRINKIEEEQLKVRALELYELSLTPLSSIVYRQLATTRLRGKNSSLQQRRGWGILA</sequence>
<dbReference type="EMBL" id="CAJMXA010000377">
    <property type="protein sequence ID" value="CAE6428243.1"/>
    <property type="molecule type" value="Genomic_DNA"/>
</dbReference>
<evidence type="ECO:0000256" key="1">
    <source>
        <dbReference type="SAM" id="MobiDB-lite"/>
    </source>
</evidence>
<name>A0A8H2XJI5_9AGAM</name>
<comment type="caution">
    <text evidence="2">The sequence shown here is derived from an EMBL/GenBank/DDBJ whole genome shotgun (WGS) entry which is preliminary data.</text>
</comment>
<feature type="compositionally biased region" description="Polar residues" evidence="1">
    <location>
        <begin position="137"/>
        <end position="158"/>
    </location>
</feature>
<accession>A0A8H2XJI5</accession>
<evidence type="ECO:0000313" key="3">
    <source>
        <dbReference type="Proteomes" id="UP000663853"/>
    </source>
</evidence>
<gene>
    <name evidence="2" type="ORF">RDB_LOCUS20607</name>
</gene>
<feature type="compositionally biased region" description="Polar residues" evidence="1">
    <location>
        <begin position="86"/>
        <end position="100"/>
    </location>
</feature>